<keyword evidence="2" id="KW-1133">Transmembrane helix</keyword>
<evidence type="ECO:0000256" key="2">
    <source>
        <dbReference type="SAM" id="Phobius"/>
    </source>
</evidence>
<accession>A0ABQ5SU88</accession>
<keyword evidence="2" id="KW-0812">Transmembrane</keyword>
<reference evidence="4" key="1">
    <citation type="journal article" date="2014" name="Int. J. Syst. Evol. Microbiol.">
        <title>Complete genome of a new Firmicutes species belonging to the dominant human colonic microbiota ('Ruminococcus bicirculans') reveals two chromosomes and a selective capacity to utilize plant glucans.</title>
        <authorList>
            <consortium name="NISC Comparative Sequencing Program"/>
            <person name="Wegmann U."/>
            <person name="Louis P."/>
            <person name="Goesmann A."/>
            <person name="Henrissat B."/>
            <person name="Duncan S.H."/>
            <person name="Flint H.J."/>
        </authorList>
    </citation>
    <scope>NUCLEOTIDE SEQUENCE</scope>
    <source>
        <strain evidence="4">VKM Ac-1246</strain>
    </source>
</reference>
<organism evidence="4 5">
    <name type="scientific">Nocardioides luteus</name>
    <dbReference type="NCBI Taxonomy" id="1844"/>
    <lineage>
        <taxon>Bacteria</taxon>
        <taxon>Bacillati</taxon>
        <taxon>Actinomycetota</taxon>
        <taxon>Actinomycetes</taxon>
        <taxon>Propionibacteriales</taxon>
        <taxon>Nocardioidaceae</taxon>
        <taxon>Nocardioides</taxon>
    </lineage>
</organism>
<feature type="compositionally biased region" description="Pro residues" evidence="1">
    <location>
        <begin position="1"/>
        <end position="13"/>
    </location>
</feature>
<evidence type="ECO:0000256" key="1">
    <source>
        <dbReference type="SAM" id="MobiDB-lite"/>
    </source>
</evidence>
<feature type="transmembrane region" description="Helical" evidence="2">
    <location>
        <begin position="32"/>
        <end position="57"/>
    </location>
</feature>
<evidence type="ECO:0000313" key="5">
    <source>
        <dbReference type="Proteomes" id="UP001142292"/>
    </source>
</evidence>
<keyword evidence="2" id="KW-0472">Membrane</keyword>
<dbReference type="Pfam" id="PF13828">
    <property type="entry name" value="DUF4190"/>
    <property type="match status" value="1"/>
</dbReference>
<evidence type="ECO:0000313" key="4">
    <source>
        <dbReference type="EMBL" id="GLJ67052.1"/>
    </source>
</evidence>
<name>A0ABQ5SU88_9ACTN</name>
<feature type="compositionally biased region" description="Low complexity" evidence="1">
    <location>
        <begin position="14"/>
        <end position="27"/>
    </location>
</feature>
<feature type="domain" description="DUF4190" evidence="3">
    <location>
        <begin position="31"/>
        <end position="94"/>
    </location>
</feature>
<dbReference type="EMBL" id="BSEL01000003">
    <property type="protein sequence ID" value="GLJ67052.1"/>
    <property type="molecule type" value="Genomic_DNA"/>
</dbReference>
<dbReference type="InterPro" id="IPR025241">
    <property type="entry name" value="DUF4190"/>
</dbReference>
<proteinExistence type="predicted"/>
<protein>
    <recommendedName>
        <fullName evidence="3">DUF4190 domain-containing protein</fullName>
    </recommendedName>
</protein>
<feature type="region of interest" description="Disordered" evidence="1">
    <location>
        <begin position="1"/>
        <end position="27"/>
    </location>
</feature>
<comment type="caution">
    <text evidence="4">The sequence shown here is derived from an EMBL/GenBank/DDBJ whole genome shotgun (WGS) entry which is preliminary data.</text>
</comment>
<sequence length="114" mass="11275">MSYGTPPPPPPYGSAPGQPGQPGQPAGNNKKAIWALVLGILGCVCCGFFTGIPAIILGKMAQNEIDASGGVQSGRGMATAGFILGIIAVVLGILGVILNLSGALDFTGSTSSSF</sequence>
<feature type="transmembrane region" description="Helical" evidence="2">
    <location>
        <begin position="78"/>
        <end position="104"/>
    </location>
</feature>
<reference evidence="4" key="2">
    <citation type="submission" date="2023-01" db="EMBL/GenBank/DDBJ databases">
        <authorList>
            <person name="Sun Q."/>
            <person name="Evtushenko L."/>
        </authorList>
    </citation>
    <scope>NUCLEOTIDE SEQUENCE</scope>
    <source>
        <strain evidence="4">VKM Ac-1246</strain>
    </source>
</reference>
<gene>
    <name evidence="4" type="ORF">GCM10017579_10880</name>
</gene>
<dbReference type="Proteomes" id="UP001142292">
    <property type="component" value="Unassembled WGS sequence"/>
</dbReference>
<keyword evidence="5" id="KW-1185">Reference proteome</keyword>
<evidence type="ECO:0000259" key="3">
    <source>
        <dbReference type="Pfam" id="PF13828"/>
    </source>
</evidence>
<dbReference type="RefSeq" id="WP_189119865.1">
    <property type="nucleotide sequence ID" value="NZ_BMRK01000015.1"/>
</dbReference>